<evidence type="ECO:0000256" key="4">
    <source>
        <dbReference type="ARBA" id="ARBA00020365"/>
    </source>
</evidence>
<organism evidence="12 13">
    <name type="scientific">Sarcophilus harrisii</name>
    <name type="common">Tasmanian devil</name>
    <name type="synonym">Sarcophilus laniarius</name>
    <dbReference type="NCBI Taxonomy" id="9305"/>
    <lineage>
        <taxon>Eukaryota</taxon>
        <taxon>Metazoa</taxon>
        <taxon>Chordata</taxon>
        <taxon>Craniata</taxon>
        <taxon>Vertebrata</taxon>
        <taxon>Euteleostomi</taxon>
        <taxon>Mammalia</taxon>
        <taxon>Metatheria</taxon>
        <taxon>Dasyuromorphia</taxon>
        <taxon>Dasyuridae</taxon>
        <taxon>Sarcophilus</taxon>
    </lineage>
</organism>
<evidence type="ECO:0000256" key="6">
    <source>
        <dbReference type="ARBA" id="ARBA00022553"/>
    </source>
</evidence>
<dbReference type="InterPro" id="IPR010892">
    <property type="entry name" value="Spp-24"/>
</dbReference>
<accession>A0A7N4NKQ2</accession>
<dbReference type="SUPFAM" id="SSF54403">
    <property type="entry name" value="Cystatin/monellin"/>
    <property type="match status" value="1"/>
</dbReference>
<evidence type="ECO:0000256" key="3">
    <source>
        <dbReference type="ARBA" id="ARBA00008576"/>
    </source>
</evidence>
<evidence type="ECO:0000256" key="8">
    <source>
        <dbReference type="ARBA" id="ARBA00023157"/>
    </source>
</evidence>
<dbReference type="CTD" id="6694"/>
<evidence type="ECO:0000313" key="12">
    <source>
        <dbReference type="Ensembl" id="ENSSHAP00000024873.1"/>
    </source>
</evidence>
<reference evidence="12 13" key="1">
    <citation type="journal article" date="2011" name="Proc. Natl. Acad. Sci. U.S.A.">
        <title>Genetic diversity and population structure of the endangered marsupial Sarcophilus harrisii (Tasmanian devil).</title>
        <authorList>
            <person name="Miller W."/>
            <person name="Hayes V.M."/>
            <person name="Ratan A."/>
            <person name="Petersen D.C."/>
            <person name="Wittekindt N.E."/>
            <person name="Miller J."/>
            <person name="Walenz B."/>
            <person name="Knight J."/>
            <person name="Qi J."/>
            <person name="Zhao F."/>
            <person name="Wang Q."/>
            <person name="Bedoya-Reina O.C."/>
            <person name="Katiyar N."/>
            <person name="Tomsho L.P."/>
            <person name="Kasson L.M."/>
            <person name="Hardie R.A."/>
            <person name="Woodbridge P."/>
            <person name="Tindall E.A."/>
            <person name="Bertelsen M.F."/>
            <person name="Dixon D."/>
            <person name="Pyecroft S."/>
            <person name="Helgen K.M."/>
            <person name="Lesk A.M."/>
            <person name="Pringle T.H."/>
            <person name="Patterson N."/>
            <person name="Zhang Y."/>
            <person name="Kreiss A."/>
            <person name="Woods G.M."/>
            <person name="Jones M.E."/>
            <person name="Schuster S.C."/>
        </authorList>
    </citation>
    <scope>NUCLEOTIDE SEQUENCE [LARGE SCALE GENOMIC DNA]</scope>
</reference>
<reference evidence="12" key="2">
    <citation type="submission" date="2025-08" db="UniProtKB">
        <authorList>
            <consortium name="Ensembl"/>
        </authorList>
    </citation>
    <scope>IDENTIFICATION</scope>
</reference>
<dbReference type="PANTHER" id="PTHR15444:SF4">
    <property type="entry name" value="SECRETED PHOSPHOPROTEIN 24"/>
    <property type="match status" value="1"/>
</dbReference>
<dbReference type="RefSeq" id="XP_031824148.1">
    <property type="nucleotide sequence ID" value="XM_031968288.1"/>
</dbReference>
<feature type="compositionally biased region" description="Basic and acidic residues" evidence="10">
    <location>
        <begin position="186"/>
        <end position="201"/>
    </location>
</feature>
<evidence type="ECO:0000256" key="7">
    <source>
        <dbReference type="ARBA" id="ARBA00022729"/>
    </source>
</evidence>
<dbReference type="GeneID" id="100920051"/>
<dbReference type="Pfam" id="PF07448">
    <property type="entry name" value="Spp-24"/>
    <property type="match status" value="1"/>
</dbReference>
<keyword evidence="8" id="KW-1015">Disulfide bond</keyword>
<evidence type="ECO:0000256" key="11">
    <source>
        <dbReference type="SAM" id="SignalP"/>
    </source>
</evidence>
<dbReference type="Gene3D" id="3.10.450.10">
    <property type="match status" value="1"/>
</dbReference>
<keyword evidence="7 11" id="KW-0732">Signal</keyword>
<dbReference type="PANTHER" id="PTHR15444">
    <property type="entry name" value="SECRETED PHOSPHOPROTEIN 24"/>
    <property type="match status" value="1"/>
</dbReference>
<comment type="subcellular location">
    <subcellularLocation>
        <location evidence="2">Secreted</location>
    </subcellularLocation>
</comment>
<evidence type="ECO:0000256" key="9">
    <source>
        <dbReference type="ARBA" id="ARBA00029627"/>
    </source>
</evidence>
<dbReference type="OrthoDB" id="9944258at2759"/>
<dbReference type="Ensembl" id="ENSSHAT00000025334.1">
    <property type="protein sequence ID" value="ENSSHAP00000024873.1"/>
    <property type="gene ID" value="ENSSHAG00000004807.2"/>
</dbReference>
<dbReference type="GO" id="GO:0046849">
    <property type="term" value="P:bone remodeling"/>
    <property type="evidence" value="ECO:0007669"/>
    <property type="project" value="InterPro"/>
</dbReference>
<comment type="function">
    <text evidence="1">Could coordinate an aspect of bone turnover.</text>
</comment>
<evidence type="ECO:0000256" key="10">
    <source>
        <dbReference type="SAM" id="MobiDB-lite"/>
    </source>
</evidence>
<comment type="similarity">
    <text evidence="3">Belongs to the SPP2 family.</text>
</comment>
<protein>
    <recommendedName>
        <fullName evidence="4">Secreted phosphoprotein 24</fullName>
    </recommendedName>
    <alternativeName>
        <fullName evidence="9">Secreted phosphoprotein 2</fullName>
    </alternativeName>
</protein>
<dbReference type="AlphaFoldDB" id="A0A7N4NKQ2"/>
<evidence type="ECO:0000256" key="5">
    <source>
        <dbReference type="ARBA" id="ARBA00022525"/>
    </source>
</evidence>
<gene>
    <name evidence="12" type="primary">SPP2</name>
</gene>
<dbReference type="GO" id="GO:0005576">
    <property type="term" value="C:extracellular region"/>
    <property type="evidence" value="ECO:0007669"/>
    <property type="project" value="UniProtKB-SubCell"/>
</dbReference>
<feature type="chain" id="PRO_5029512778" description="Secreted phosphoprotein 24" evidence="11">
    <location>
        <begin position="19"/>
        <end position="227"/>
    </location>
</feature>
<feature type="region of interest" description="Disordered" evidence="10">
    <location>
        <begin position="182"/>
        <end position="227"/>
    </location>
</feature>
<reference evidence="12" key="3">
    <citation type="submission" date="2025-09" db="UniProtKB">
        <authorList>
            <consortium name="Ensembl"/>
        </authorList>
    </citation>
    <scope>IDENTIFICATION</scope>
</reference>
<keyword evidence="5" id="KW-0964">Secreted</keyword>
<dbReference type="InterPro" id="IPR046350">
    <property type="entry name" value="Cystatin_sf"/>
</dbReference>
<sequence>MEALAIIALAMNIWAGAGFPVYDYDPAMMREALRASVEKVNSQSQSPNLFRAYTSSIKRVNFMNENELTMDIDFKIRETECGKEAGDPPSACGFRRGRSVPTASCRSTVQISREQVQNVWVHCHRAFPGSDSSSSEEIFGSRLGSYNWRSHHVRDMYSDESSSEPLYQRSLGIRDVYIVPPRNRRRQDYRNQLNDHNERWGKKPPTPTTISSTGPYPAITSRDVTPR</sequence>
<keyword evidence="13" id="KW-1185">Reference proteome</keyword>
<dbReference type="GeneTree" id="ENSGT00390000009001"/>
<proteinExistence type="inferred from homology"/>
<name>A0A7N4NKQ2_SARHA</name>
<dbReference type="Proteomes" id="UP000007648">
    <property type="component" value="Unassembled WGS sequence"/>
</dbReference>
<feature type="signal peptide" evidence="11">
    <location>
        <begin position="1"/>
        <end position="18"/>
    </location>
</feature>
<evidence type="ECO:0000313" key="13">
    <source>
        <dbReference type="Proteomes" id="UP000007648"/>
    </source>
</evidence>
<keyword evidence="6" id="KW-0597">Phosphoprotein</keyword>
<evidence type="ECO:0000256" key="1">
    <source>
        <dbReference type="ARBA" id="ARBA00002371"/>
    </source>
</evidence>
<evidence type="ECO:0000256" key="2">
    <source>
        <dbReference type="ARBA" id="ARBA00004613"/>
    </source>
</evidence>